<dbReference type="Pfam" id="PF00071">
    <property type="entry name" value="Ras"/>
    <property type="match status" value="1"/>
</dbReference>
<dbReference type="CDD" id="cd00882">
    <property type="entry name" value="Ras_like_GTPase"/>
    <property type="match status" value="1"/>
</dbReference>
<accession>A0ABR6RC86</accession>
<dbReference type="InterPro" id="IPR001806">
    <property type="entry name" value="Small_GTPase"/>
</dbReference>
<dbReference type="PANTHER" id="PTHR42708">
    <property type="entry name" value="ATP/GTP-BINDING PROTEIN-RELATED"/>
    <property type="match status" value="1"/>
</dbReference>
<dbReference type="EMBL" id="JACHKZ010000003">
    <property type="protein sequence ID" value="MBB6576775.1"/>
    <property type="molecule type" value="Genomic_DNA"/>
</dbReference>
<keyword evidence="1" id="KW-0675">Receptor</keyword>
<dbReference type="PANTHER" id="PTHR42708:SF1">
    <property type="entry name" value="GLIDING MOTILITY PROTEIN MGLA"/>
    <property type="match status" value="1"/>
</dbReference>
<evidence type="ECO:0000313" key="1">
    <source>
        <dbReference type="EMBL" id="MBB6576775.1"/>
    </source>
</evidence>
<dbReference type="InterPro" id="IPR027417">
    <property type="entry name" value="P-loop_NTPase"/>
</dbReference>
<comment type="caution">
    <text evidence="1">The sequence shown here is derived from an EMBL/GenBank/DDBJ whole genome shotgun (WGS) entry which is preliminary data.</text>
</comment>
<gene>
    <name evidence="1" type="ORF">HNP33_000823</name>
</gene>
<sequence length="190" mass="20478">MIQELDWGARQKLALPRIALCGPMGIGKTTAVRSLCGELMSHSDVRNLDLAAHTKDFTTVGTEFGEIDLGEGERVQICGCPGQERFSFVRQWVLSVSMGVFIMTDVNATSSLAETTHILGEISKLETAPVTLILSARDAGATQIETFAQGVYSAGYGVIPVLQADPRDRAQMLEVMSVLVSMLSLQSENS</sequence>
<protein>
    <submittedName>
        <fullName evidence="1">Signal recognition particle receptor subunit beta</fullName>
    </submittedName>
</protein>
<keyword evidence="2" id="KW-1185">Reference proteome</keyword>
<evidence type="ECO:0000313" key="2">
    <source>
        <dbReference type="Proteomes" id="UP000562492"/>
    </source>
</evidence>
<proteinExistence type="predicted"/>
<dbReference type="Gene3D" id="3.40.50.300">
    <property type="entry name" value="P-loop containing nucleotide triphosphate hydrolases"/>
    <property type="match status" value="1"/>
</dbReference>
<dbReference type="RefSeq" id="WP_184705573.1">
    <property type="nucleotide sequence ID" value="NZ_JACHKZ010000003.1"/>
</dbReference>
<dbReference type="InterPro" id="IPR052705">
    <property type="entry name" value="Gliding_Motility_GTPase"/>
</dbReference>
<dbReference type="Proteomes" id="UP000562492">
    <property type="component" value="Unassembled WGS sequence"/>
</dbReference>
<dbReference type="SUPFAM" id="SSF52540">
    <property type="entry name" value="P-loop containing nucleoside triphosphate hydrolases"/>
    <property type="match status" value="1"/>
</dbReference>
<name>A0ABR6RC86_9BURK</name>
<reference evidence="1 2" key="1">
    <citation type="submission" date="2020-08" db="EMBL/GenBank/DDBJ databases">
        <title>Functional genomics of gut bacteria from endangered species of beetles.</title>
        <authorList>
            <person name="Carlos-Shanley C."/>
        </authorList>
    </citation>
    <scope>NUCLEOTIDE SEQUENCE [LARGE SCALE GENOMIC DNA]</scope>
    <source>
        <strain evidence="1 2">S00124</strain>
    </source>
</reference>
<organism evidence="1 2">
    <name type="scientific">Comamonas odontotermitis</name>
    <dbReference type="NCBI Taxonomy" id="379895"/>
    <lineage>
        <taxon>Bacteria</taxon>
        <taxon>Pseudomonadati</taxon>
        <taxon>Pseudomonadota</taxon>
        <taxon>Betaproteobacteria</taxon>
        <taxon>Burkholderiales</taxon>
        <taxon>Comamonadaceae</taxon>
        <taxon>Comamonas</taxon>
    </lineage>
</organism>